<reference evidence="1 2" key="1">
    <citation type="journal article" date="2013" name="PLoS Genet.">
        <title>The genome and development-dependent transcriptomes of Pyronema confluens: a window into fungal evolution.</title>
        <authorList>
            <person name="Traeger S."/>
            <person name="Altegoer F."/>
            <person name="Freitag M."/>
            <person name="Gabaldon T."/>
            <person name="Kempken F."/>
            <person name="Kumar A."/>
            <person name="Marcet-Houben M."/>
            <person name="Poggeler S."/>
            <person name="Stajich J.E."/>
            <person name="Nowrousian M."/>
        </authorList>
    </citation>
    <scope>NUCLEOTIDE SEQUENCE [LARGE SCALE GENOMIC DNA]</scope>
    <source>
        <strain evidence="2">CBS 100304</strain>
        <tissue evidence="1">Vegetative mycelium</tissue>
    </source>
</reference>
<protein>
    <submittedName>
        <fullName evidence="1">Uncharacterized protein</fullName>
    </submittedName>
</protein>
<dbReference type="Proteomes" id="UP000018144">
    <property type="component" value="Unassembled WGS sequence"/>
</dbReference>
<dbReference type="AlphaFoldDB" id="U4KUJ7"/>
<evidence type="ECO:0000313" key="1">
    <source>
        <dbReference type="EMBL" id="CCX04396.1"/>
    </source>
</evidence>
<evidence type="ECO:0000313" key="2">
    <source>
        <dbReference type="Proteomes" id="UP000018144"/>
    </source>
</evidence>
<organism evidence="1 2">
    <name type="scientific">Pyronema omphalodes (strain CBS 100304)</name>
    <name type="common">Pyronema confluens</name>
    <dbReference type="NCBI Taxonomy" id="1076935"/>
    <lineage>
        <taxon>Eukaryota</taxon>
        <taxon>Fungi</taxon>
        <taxon>Dikarya</taxon>
        <taxon>Ascomycota</taxon>
        <taxon>Pezizomycotina</taxon>
        <taxon>Pezizomycetes</taxon>
        <taxon>Pezizales</taxon>
        <taxon>Pyronemataceae</taxon>
        <taxon>Pyronema</taxon>
    </lineage>
</organism>
<dbReference type="EMBL" id="HF935201">
    <property type="protein sequence ID" value="CCX04396.1"/>
    <property type="molecule type" value="Genomic_DNA"/>
</dbReference>
<sequence length="24" mass="2739">MGLRRDIHQIALLLLTNAMLGLYL</sequence>
<keyword evidence="2" id="KW-1185">Reference proteome</keyword>
<gene>
    <name evidence="1" type="ORF">PCON_01999</name>
</gene>
<accession>U4KUJ7</accession>
<name>U4KUJ7_PYROM</name>
<proteinExistence type="predicted"/>